<feature type="domain" description="Response regulatory" evidence="10">
    <location>
        <begin position="3"/>
        <end position="116"/>
    </location>
</feature>
<organism evidence="12 13">
    <name type="scientific">[Clostridium] fimetarium</name>
    <dbReference type="NCBI Taxonomy" id="99656"/>
    <lineage>
        <taxon>Bacteria</taxon>
        <taxon>Bacillati</taxon>
        <taxon>Bacillota</taxon>
        <taxon>Clostridia</taxon>
        <taxon>Lachnospirales</taxon>
        <taxon>Lachnospiraceae</taxon>
    </lineage>
</organism>
<dbReference type="Pfam" id="PF00072">
    <property type="entry name" value="Response_reg"/>
    <property type="match status" value="1"/>
</dbReference>
<reference evidence="12 13" key="1">
    <citation type="submission" date="2016-10" db="EMBL/GenBank/DDBJ databases">
        <authorList>
            <person name="de Groot N.N."/>
        </authorList>
    </citation>
    <scope>NUCLEOTIDE SEQUENCE [LARGE SCALE GENOMIC DNA]</scope>
    <source>
        <strain evidence="12 13">DSM 9179</strain>
    </source>
</reference>
<feature type="modified residue" description="4-aspartylphosphate" evidence="8">
    <location>
        <position position="52"/>
    </location>
</feature>
<evidence type="ECO:0000259" key="11">
    <source>
        <dbReference type="PROSITE" id="PS51755"/>
    </source>
</evidence>
<dbReference type="CDD" id="cd00383">
    <property type="entry name" value="trans_reg_C"/>
    <property type="match status" value="1"/>
</dbReference>
<dbReference type="OrthoDB" id="9790442at2"/>
<dbReference type="PROSITE" id="PS51755">
    <property type="entry name" value="OMPR_PHOB"/>
    <property type="match status" value="1"/>
</dbReference>
<evidence type="ECO:0000256" key="1">
    <source>
        <dbReference type="ARBA" id="ARBA00018672"/>
    </source>
</evidence>
<dbReference type="EMBL" id="FOJI01000011">
    <property type="protein sequence ID" value="SEW34199.1"/>
    <property type="molecule type" value="Genomic_DNA"/>
</dbReference>
<dbReference type="InterPro" id="IPR036388">
    <property type="entry name" value="WH-like_DNA-bd_sf"/>
</dbReference>
<keyword evidence="4" id="KW-0805">Transcription regulation</keyword>
<dbReference type="AlphaFoldDB" id="A0A1I0R197"/>
<evidence type="ECO:0000313" key="13">
    <source>
        <dbReference type="Proteomes" id="UP000199701"/>
    </source>
</evidence>
<dbReference type="InterPro" id="IPR016032">
    <property type="entry name" value="Sig_transdc_resp-reg_C-effctor"/>
</dbReference>
<keyword evidence="2 8" id="KW-0597">Phosphoprotein</keyword>
<keyword evidence="3" id="KW-0902">Two-component regulatory system</keyword>
<dbReference type="SMART" id="SM00448">
    <property type="entry name" value="REC"/>
    <property type="match status" value="1"/>
</dbReference>
<keyword evidence="13" id="KW-1185">Reference proteome</keyword>
<dbReference type="GO" id="GO:0000156">
    <property type="term" value="F:phosphorelay response regulator activity"/>
    <property type="evidence" value="ECO:0007669"/>
    <property type="project" value="TreeGrafter"/>
</dbReference>
<sequence length="229" mass="26040">MKKILIIEDDTAIAEIERDFLEIDGFEIAIAADGIEGLKLALTNNFSLILLDLMLPGIDGYEICRKIRAKLDIPILMVTAKIEDIDKIRGLGIGADDYISKPFSPTELVARVKSNLAQYERLTSIGNAKAEEVQAGHVRINILTHRVYVNNCEFEFKNKEYELLVFFVSNPDVVFSKEQLYEKIWGMDAFGDLKTVAVHINRIREKIEKDAQNPIYIQTVWGAGYRFKI</sequence>
<evidence type="ECO:0000259" key="10">
    <source>
        <dbReference type="PROSITE" id="PS50110"/>
    </source>
</evidence>
<dbReference type="Pfam" id="PF00486">
    <property type="entry name" value="Trans_reg_C"/>
    <property type="match status" value="1"/>
</dbReference>
<dbReference type="FunFam" id="1.10.10.10:FF:000018">
    <property type="entry name" value="DNA-binding response regulator ResD"/>
    <property type="match status" value="1"/>
</dbReference>
<dbReference type="Gene3D" id="3.40.50.2300">
    <property type="match status" value="1"/>
</dbReference>
<comment type="function">
    <text evidence="7">May play the central regulatory role in sporulation. It may be an element of the effector pathway responsible for the activation of sporulation genes in response to nutritional stress. Spo0A may act in concert with spo0H (a sigma factor) to control the expression of some genes that are critical to the sporulation process.</text>
</comment>
<dbReference type="SMART" id="SM00862">
    <property type="entry name" value="Trans_reg_C"/>
    <property type="match status" value="1"/>
</dbReference>
<dbReference type="PANTHER" id="PTHR48111">
    <property type="entry name" value="REGULATOR OF RPOS"/>
    <property type="match status" value="1"/>
</dbReference>
<feature type="domain" description="OmpR/PhoB-type" evidence="11">
    <location>
        <begin position="130"/>
        <end position="229"/>
    </location>
</feature>
<dbReference type="GO" id="GO:0032993">
    <property type="term" value="C:protein-DNA complex"/>
    <property type="evidence" value="ECO:0007669"/>
    <property type="project" value="TreeGrafter"/>
</dbReference>
<evidence type="ECO:0000256" key="4">
    <source>
        <dbReference type="ARBA" id="ARBA00023015"/>
    </source>
</evidence>
<dbReference type="InterPro" id="IPR001867">
    <property type="entry name" value="OmpR/PhoB-type_DNA-bd"/>
</dbReference>
<keyword evidence="5 9" id="KW-0238">DNA-binding</keyword>
<dbReference type="FunFam" id="3.40.50.2300:FF:000001">
    <property type="entry name" value="DNA-binding response regulator PhoB"/>
    <property type="match status" value="1"/>
</dbReference>
<dbReference type="SUPFAM" id="SSF46894">
    <property type="entry name" value="C-terminal effector domain of the bipartite response regulators"/>
    <property type="match status" value="1"/>
</dbReference>
<dbReference type="GO" id="GO:0005829">
    <property type="term" value="C:cytosol"/>
    <property type="evidence" value="ECO:0007669"/>
    <property type="project" value="TreeGrafter"/>
</dbReference>
<evidence type="ECO:0000256" key="9">
    <source>
        <dbReference type="PROSITE-ProRule" id="PRU01091"/>
    </source>
</evidence>
<keyword evidence="6" id="KW-0804">Transcription</keyword>
<evidence type="ECO:0000256" key="8">
    <source>
        <dbReference type="PROSITE-ProRule" id="PRU00169"/>
    </source>
</evidence>
<protein>
    <recommendedName>
        <fullName evidence="1">Stage 0 sporulation protein A homolog</fullName>
    </recommendedName>
</protein>
<dbReference type="GO" id="GO:0000976">
    <property type="term" value="F:transcription cis-regulatory region binding"/>
    <property type="evidence" value="ECO:0007669"/>
    <property type="project" value="TreeGrafter"/>
</dbReference>
<dbReference type="PANTHER" id="PTHR48111:SF26">
    <property type="entry name" value="STAGE 0 SPORULATION PROTEIN A HOMOLOG"/>
    <property type="match status" value="1"/>
</dbReference>
<evidence type="ECO:0000256" key="6">
    <source>
        <dbReference type="ARBA" id="ARBA00023163"/>
    </source>
</evidence>
<dbReference type="InterPro" id="IPR039420">
    <property type="entry name" value="WalR-like"/>
</dbReference>
<dbReference type="RefSeq" id="WP_092455004.1">
    <property type="nucleotide sequence ID" value="NZ_FOJI01000011.1"/>
</dbReference>
<accession>A0A1I0R197</accession>
<dbReference type="Gene3D" id="6.10.250.690">
    <property type="match status" value="1"/>
</dbReference>
<evidence type="ECO:0000313" key="12">
    <source>
        <dbReference type="EMBL" id="SEW34199.1"/>
    </source>
</evidence>
<dbReference type="PROSITE" id="PS50110">
    <property type="entry name" value="RESPONSE_REGULATORY"/>
    <property type="match status" value="1"/>
</dbReference>
<dbReference type="InterPro" id="IPR001789">
    <property type="entry name" value="Sig_transdc_resp-reg_receiver"/>
</dbReference>
<evidence type="ECO:0000256" key="3">
    <source>
        <dbReference type="ARBA" id="ARBA00023012"/>
    </source>
</evidence>
<dbReference type="InterPro" id="IPR011006">
    <property type="entry name" value="CheY-like_superfamily"/>
</dbReference>
<evidence type="ECO:0000256" key="7">
    <source>
        <dbReference type="ARBA" id="ARBA00024867"/>
    </source>
</evidence>
<dbReference type="CDD" id="cd17574">
    <property type="entry name" value="REC_OmpR"/>
    <property type="match status" value="1"/>
</dbReference>
<proteinExistence type="predicted"/>
<dbReference type="STRING" id="99656.SAMN05421659_11118"/>
<dbReference type="Proteomes" id="UP000199701">
    <property type="component" value="Unassembled WGS sequence"/>
</dbReference>
<evidence type="ECO:0000256" key="5">
    <source>
        <dbReference type="ARBA" id="ARBA00023125"/>
    </source>
</evidence>
<name>A0A1I0R197_9FIRM</name>
<feature type="DNA-binding region" description="OmpR/PhoB-type" evidence="9">
    <location>
        <begin position="130"/>
        <end position="229"/>
    </location>
</feature>
<dbReference type="GO" id="GO:0006355">
    <property type="term" value="P:regulation of DNA-templated transcription"/>
    <property type="evidence" value="ECO:0007669"/>
    <property type="project" value="InterPro"/>
</dbReference>
<gene>
    <name evidence="12" type="ORF">SAMN05421659_11118</name>
</gene>
<dbReference type="SUPFAM" id="SSF52172">
    <property type="entry name" value="CheY-like"/>
    <property type="match status" value="1"/>
</dbReference>
<dbReference type="Gene3D" id="1.10.10.10">
    <property type="entry name" value="Winged helix-like DNA-binding domain superfamily/Winged helix DNA-binding domain"/>
    <property type="match status" value="1"/>
</dbReference>
<evidence type="ECO:0000256" key="2">
    <source>
        <dbReference type="ARBA" id="ARBA00022553"/>
    </source>
</evidence>